<gene>
    <name evidence="7" type="ORF">EW026_g5065</name>
</gene>
<evidence type="ECO:0000313" key="8">
    <source>
        <dbReference type="Proteomes" id="UP000309038"/>
    </source>
</evidence>
<dbReference type="Pfam" id="PF01494">
    <property type="entry name" value="FAD_binding_3"/>
    <property type="match status" value="1"/>
</dbReference>
<dbReference type="EMBL" id="SGPJ01000207">
    <property type="protein sequence ID" value="THG96835.1"/>
    <property type="molecule type" value="Genomic_DNA"/>
</dbReference>
<comment type="catalytic activity">
    <reaction evidence="5">
        <text>melleolide F + FADH2 + chloride + O2 = 6'-chloromelleolide F + FAD + 2 H2O + H(+)</text>
        <dbReference type="Rhea" id="RHEA:67160"/>
        <dbReference type="ChEBI" id="CHEBI:15377"/>
        <dbReference type="ChEBI" id="CHEBI:15378"/>
        <dbReference type="ChEBI" id="CHEBI:15379"/>
        <dbReference type="ChEBI" id="CHEBI:17996"/>
        <dbReference type="ChEBI" id="CHEBI:57692"/>
        <dbReference type="ChEBI" id="CHEBI:58307"/>
        <dbReference type="ChEBI" id="CHEBI:167712"/>
        <dbReference type="ChEBI" id="CHEBI:167713"/>
    </reaction>
    <physiologicalReaction direction="left-to-right" evidence="5">
        <dbReference type="Rhea" id="RHEA:67161"/>
    </physiologicalReaction>
</comment>
<evidence type="ECO:0000259" key="6">
    <source>
        <dbReference type="Pfam" id="PF01494"/>
    </source>
</evidence>
<comment type="caution">
    <text evidence="7">The sequence shown here is derived from an EMBL/GenBank/DDBJ whole genome shotgun (WGS) entry which is preliminary data.</text>
</comment>
<evidence type="ECO:0000256" key="4">
    <source>
        <dbReference type="ARBA" id="ARBA00023002"/>
    </source>
</evidence>
<dbReference type="Proteomes" id="UP000309038">
    <property type="component" value="Unassembled WGS sequence"/>
</dbReference>
<keyword evidence="4" id="KW-0560">Oxidoreductase</keyword>
<dbReference type="GO" id="GO:0140907">
    <property type="term" value="F:flavin-dependent halogenase activity"/>
    <property type="evidence" value="ECO:0007669"/>
    <property type="project" value="UniProtKB-ARBA"/>
</dbReference>
<name>A0A4S4KFA7_9APHY</name>
<dbReference type="Gene3D" id="3.50.50.60">
    <property type="entry name" value="FAD/NAD(P)-binding domain"/>
    <property type="match status" value="1"/>
</dbReference>
<evidence type="ECO:0000256" key="3">
    <source>
        <dbReference type="ARBA" id="ARBA00022827"/>
    </source>
</evidence>
<evidence type="ECO:0000313" key="7">
    <source>
        <dbReference type="EMBL" id="THG96835.1"/>
    </source>
</evidence>
<proteinExistence type="inferred from homology"/>
<reference evidence="7 8" key="1">
    <citation type="submission" date="2019-02" db="EMBL/GenBank/DDBJ databases">
        <title>Genome sequencing of the rare red list fungi Phlebia centrifuga.</title>
        <authorList>
            <person name="Buettner E."/>
            <person name="Kellner H."/>
        </authorList>
    </citation>
    <scope>NUCLEOTIDE SEQUENCE [LARGE SCALE GENOMIC DNA]</scope>
    <source>
        <strain evidence="7 8">DSM 108282</strain>
    </source>
</reference>
<feature type="domain" description="FAD-binding" evidence="6">
    <location>
        <begin position="19"/>
        <end position="386"/>
    </location>
</feature>
<accession>A0A4S4KFA7</accession>
<protein>
    <recommendedName>
        <fullName evidence="6">FAD-binding domain-containing protein</fullName>
    </recommendedName>
</protein>
<dbReference type="PANTHER" id="PTHR43747">
    <property type="entry name" value="FAD-BINDING PROTEIN"/>
    <property type="match status" value="1"/>
</dbReference>
<dbReference type="GO" id="GO:0044550">
    <property type="term" value="P:secondary metabolite biosynthetic process"/>
    <property type="evidence" value="ECO:0007669"/>
    <property type="project" value="UniProtKB-ARBA"/>
</dbReference>
<comment type="similarity">
    <text evidence="1">Belongs to the flavin-dependent halogenase family.</text>
</comment>
<dbReference type="GO" id="GO:0071949">
    <property type="term" value="F:FAD binding"/>
    <property type="evidence" value="ECO:0007669"/>
    <property type="project" value="InterPro"/>
</dbReference>
<dbReference type="PRINTS" id="PR00420">
    <property type="entry name" value="RNGMNOXGNASE"/>
</dbReference>
<keyword evidence="3" id="KW-0274">FAD</keyword>
<sequence>MTGLTAVILQLMHNAVPDKTTVLVIGGGPAGSYSSTLLAREGIDVVLLEAAKHPREHVGESMLPSMRHYLRFVGLEDEYDARGFMHKPGAAFKFVHGQRECCELILSAIKASVEGINALCYTQTPTSPYLDRIAQHGMCPLCAFPPSKFRAEADELMIRHAEKQGVKVFEETRVTDISFENGADPAEARPVSATWSNKSGETGTILFDWLIDASGRQGILSTKYLKNRIFREGLRNVAAYGYWTGVSIFEEGGPRSNAPYFEYKTGWAWLIPLHNGTTSIGVVMHQDTSIRKKQEGPSGLEEHYLEQLKLAPDLQALIGDKGAYIAKSVRGTADYSYHATQYSGDHYRLIGDAAAFVDPLFSSGVHVAMTGALSAAATIIGSMKGQITELEAQSWHDAKIGICQTRFLMVVLSAYRQMHHQGNTAVLSDIDSTSFEAAFEKFRPIYQGEHDTSTKLTYEELSKMIEFTRHLFTPTTHQQFQDVSQRVGKLLDLSGPVMGPDDLAKVLDSEDSDAKAVLQRINSLKILSNDTSPDSFTSEAVNGYVVRLERGSLGLVKA</sequence>
<dbReference type="PANTHER" id="PTHR43747:SF5">
    <property type="entry name" value="FAD-BINDING DOMAIN-CONTAINING PROTEIN"/>
    <property type="match status" value="1"/>
</dbReference>
<keyword evidence="8" id="KW-1185">Reference proteome</keyword>
<evidence type="ECO:0000256" key="2">
    <source>
        <dbReference type="ARBA" id="ARBA00022630"/>
    </source>
</evidence>
<evidence type="ECO:0000256" key="1">
    <source>
        <dbReference type="ARBA" id="ARBA00005706"/>
    </source>
</evidence>
<dbReference type="InterPro" id="IPR036188">
    <property type="entry name" value="FAD/NAD-bd_sf"/>
</dbReference>
<evidence type="ECO:0000256" key="5">
    <source>
        <dbReference type="ARBA" id="ARBA00049364"/>
    </source>
</evidence>
<keyword evidence="2" id="KW-0285">Flavoprotein</keyword>
<dbReference type="SUPFAM" id="SSF51905">
    <property type="entry name" value="FAD/NAD(P)-binding domain"/>
    <property type="match status" value="1"/>
</dbReference>
<dbReference type="InterPro" id="IPR050816">
    <property type="entry name" value="Flavin-dep_Halogenase_NPB"/>
</dbReference>
<dbReference type="AlphaFoldDB" id="A0A4S4KFA7"/>
<dbReference type="InterPro" id="IPR002938">
    <property type="entry name" value="FAD-bd"/>
</dbReference>
<organism evidence="7 8">
    <name type="scientific">Hermanssonia centrifuga</name>
    <dbReference type="NCBI Taxonomy" id="98765"/>
    <lineage>
        <taxon>Eukaryota</taxon>
        <taxon>Fungi</taxon>
        <taxon>Dikarya</taxon>
        <taxon>Basidiomycota</taxon>
        <taxon>Agaricomycotina</taxon>
        <taxon>Agaricomycetes</taxon>
        <taxon>Polyporales</taxon>
        <taxon>Meruliaceae</taxon>
        <taxon>Hermanssonia</taxon>
    </lineage>
</organism>